<dbReference type="AlphaFoldDB" id="A0A9N8VKA2"/>
<keyword evidence="2" id="KW-1185">Reference proteome</keyword>
<dbReference type="Proteomes" id="UP000789759">
    <property type="component" value="Unassembled WGS sequence"/>
</dbReference>
<accession>A0A9N8VKA2</accession>
<dbReference type="EMBL" id="CAJVQA010000067">
    <property type="protein sequence ID" value="CAG8453883.1"/>
    <property type="molecule type" value="Genomic_DNA"/>
</dbReference>
<name>A0A9N8VKA2_9GLOM</name>
<reference evidence="1" key="1">
    <citation type="submission" date="2021-06" db="EMBL/GenBank/DDBJ databases">
        <authorList>
            <person name="Kallberg Y."/>
            <person name="Tangrot J."/>
            <person name="Rosling A."/>
        </authorList>
    </citation>
    <scope>NUCLEOTIDE SEQUENCE</scope>
    <source>
        <strain evidence="1">FL966</strain>
    </source>
</reference>
<organism evidence="1 2">
    <name type="scientific">Cetraspora pellucida</name>
    <dbReference type="NCBI Taxonomy" id="1433469"/>
    <lineage>
        <taxon>Eukaryota</taxon>
        <taxon>Fungi</taxon>
        <taxon>Fungi incertae sedis</taxon>
        <taxon>Mucoromycota</taxon>
        <taxon>Glomeromycotina</taxon>
        <taxon>Glomeromycetes</taxon>
        <taxon>Diversisporales</taxon>
        <taxon>Gigasporaceae</taxon>
        <taxon>Cetraspora</taxon>
    </lineage>
</organism>
<protein>
    <submittedName>
        <fullName evidence="1">5976_t:CDS:1</fullName>
    </submittedName>
</protein>
<evidence type="ECO:0000313" key="1">
    <source>
        <dbReference type="EMBL" id="CAG8453883.1"/>
    </source>
</evidence>
<sequence>MKTHFENSHEHGSYFFAVMMKGYNYTFYDNDADILKHYYPLIEFINYFKDIRDQHLDSEAYYYFKKLFHKQNNNPNCHYQPIYDQYQIQNNHQSIQQNNVFQSQPNQLQHQQNNLQHHYIQPNFFSQQNNYELQPGSSQTTNISSEQIMEMFFQFLQNNVSINNESSISQNELPDYLSNYETATANTTDINKFRFHLLSIK</sequence>
<gene>
    <name evidence="1" type="ORF">CPELLU_LOCUS288</name>
</gene>
<comment type="caution">
    <text evidence="1">The sequence shown here is derived from an EMBL/GenBank/DDBJ whole genome shotgun (WGS) entry which is preliminary data.</text>
</comment>
<proteinExistence type="predicted"/>
<evidence type="ECO:0000313" key="2">
    <source>
        <dbReference type="Proteomes" id="UP000789759"/>
    </source>
</evidence>